<keyword evidence="2" id="KW-0812">Transmembrane</keyword>
<evidence type="ECO:0000313" key="4">
    <source>
        <dbReference type="Proteomes" id="UP000751190"/>
    </source>
</evidence>
<dbReference type="EMBL" id="JAGTXO010000011">
    <property type="protein sequence ID" value="KAG8464994.1"/>
    <property type="molecule type" value="Genomic_DNA"/>
</dbReference>
<keyword evidence="4" id="KW-1185">Reference proteome</keyword>
<evidence type="ECO:0000313" key="3">
    <source>
        <dbReference type="EMBL" id="KAG8464994.1"/>
    </source>
</evidence>
<dbReference type="OMA" id="AFAENMG"/>
<reference evidence="3" key="1">
    <citation type="submission" date="2021-05" db="EMBL/GenBank/DDBJ databases">
        <title>The genome of the haptophyte Pavlova lutheri (Diacronema luteri, Pavlovales) - a model for lipid biosynthesis in eukaryotic algae.</title>
        <authorList>
            <person name="Hulatt C.J."/>
            <person name="Posewitz M.C."/>
        </authorList>
    </citation>
    <scope>NUCLEOTIDE SEQUENCE</scope>
    <source>
        <strain evidence="3">NIVA-4/92</strain>
    </source>
</reference>
<feature type="transmembrane region" description="Helical" evidence="2">
    <location>
        <begin position="47"/>
        <end position="68"/>
    </location>
</feature>
<keyword evidence="2" id="KW-0472">Membrane</keyword>
<dbReference type="Proteomes" id="UP000751190">
    <property type="component" value="Unassembled WGS sequence"/>
</dbReference>
<gene>
    <name evidence="3" type="ORF">KFE25_012357</name>
</gene>
<evidence type="ECO:0000256" key="1">
    <source>
        <dbReference type="SAM" id="MobiDB-lite"/>
    </source>
</evidence>
<evidence type="ECO:0000256" key="2">
    <source>
        <dbReference type="SAM" id="Phobius"/>
    </source>
</evidence>
<sequence>MAAVVFALCAVGFSTTPRAPLFRTSTRSVLRGAASTLPASKMIDQNILVGGAIGLVGTLGGVALVAFTEQAGERTNARGALSSEQAAKFAGKFMEDEEVDQSGTIDDIVAKMEAALGDKSPAPEPAVDTPPQSNKPNSDGW</sequence>
<accession>A0A8J6C9X7</accession>
<dbReference type="OrthoDB" id="10544102at2759"/>
<feature type="compositionally biased region" description="Polar residues" evidence="1">
    <location>
        <begin position="130"/>
        <end position="141"/>
    </location>
</feature>
<organism evidence="3 4">
    <name type="scientific">Diacronema lutheri</name>
    <name type="common">Unicellular marine alga</name>
    <name type="synonym">Monochrysis lutheri</name>
    <dbReference type="NCBI Taxonomy" id="2081491"/>
    <lineage>
        <taxon>Eukaryota</taxon>
        <taxon>Haptista</taxon>
        <taxon>Haptophyta</taxon>
        <taxon>Pavlovophyceae</taxon>
        <taxon>Pavlovales</taxon>
        <taxon>Pavlovaceae</taxon>
        <taxon>Diacronema</taxon>
    </lineage>
</organism>
<dbReference type="AlphaFoldDB" id="A0A8J6C9X7"/>
<name>A0A8J6C9X7_DIALT</name>
<feature type="region of interest" description="Disordered" evidence="1">
    <location>
        <begin position="114"/>
        <end position="141"/>
    </location>
</feature>
<proteinExistence type="predicted"/>
<comment type="caution">
    <text evidence="3">The sequence shown here is derived from an EMBL/GenBank/DDBJ whole genome shotgun (WGS) entry which is preliminary data.</text>
</comment>
<protein>
    <submittedName>
        <fullName evidence="3">Uncharacterized protein</fullName>
    </submittedName>
</protein>
<keyword evidence="2" id="KW-1133">Transmembrane helix</keyword>